<dbReference type="PROSITE" id="PS50850">
    <property type="entry name" value="MFS"/>
    <property type="match status" value="1"/>
</dbReference>
<name>A0AA46NLL0_9GAMM</name>
<feature type="transmembrane region" description="Helical" evidence="6">
    <location>
        <begin position="58"/>
        <end position="76"/>
    </location>
</feature>
<sequence>MIKIDQKVIFDYAMQTPKSGIQYSIISFALCLAALSTALASPLYAIYEQQWGISTSQVGYIFIAYMLGVVFSLLFLNKLNAIYHYKHVILVSLAITILGLLLSALASSVWWLGFSRFLIGIASGLITTAAMVGLKDQYPFANKALAEKLTSMITVLGFGLGPLLGGIFADHTARPLADPYWIIIFFSTLILISVFWVKPKLKLQNKPHWTALFKIQRLDLPQTPSRKIFWVCSVSALCSFGAFSLYAALAGTFIHELPIQSSATLTGVSISIILFVSVFSQLLCKSFKELHVLYAGLAALLLGTMSLIIAEVEHTVGFLFLSILLTGIGHGFSLSAAYYFIGKMMDHEKNPLIFSSYLLIAYQGTIWPVIFSSYLIESVGVVMTLLVIAIFLMITILWLMYQLKFKVEPLLACQKSG</sequence>
<evidence type="ECO:0000256" key="3">
    <source>
        <dbReference type="ARBA" id="ARBA00022692"/>
    </source>
</evidence>
<keyword evidence="3 6" id="KW-0812">Transmembrane</keyword>
<reference evidence="8" key="1">
    <citation type="journal article" date="2022" name="J Glob Antimicrob Resist">
        <title>Comparative analysis of IMP-4- and OXA-58-containing plasmids of three carbapenemase-producing Acinetobacter ursingii strains in the Netherlands.</title>
        <authorList>
            <person name="Hendrickx A.P.A."/>
            <person name="Schade R.P."/>
            <person name="Landman F."/>
            <person name="Bosch T."/>
            <person name="Schouls L.M."/>
            <person name="van Dijk K."/>
        </authorList>
    </citation>
    <scope>NUCLEOTIDE SEQUENCE</scope>
    <source>
        <strain evidence="8">RIVM_C010761</strain>
    </source>
</reference>
<proteinExistence type="predicted"/>
<protein>
    <submittedName>
        <fullName evidence="8">MFS transporter</fullName>
    </submittedName>
</protein>
<evidence type="ECO:0000313" key="8">
    <source>
        <dbReference type="EMBL" id="UYF74095.1"/>
    </source>
</evidence>
<dbReference type="Gene3D" id="1.20.1250.20">
    <property type="entry name" value="MFS general substrate transporter like domains"/>
    <property type="match status" value="1"/>
</dbReference>
<dbReference type="PANTHER" id="PTHR43124">
    <property type="entry name" value="PURINE EFFLUX PUMP PBUE"/>
    <property type="match status" value="1"/>
</dbReference>
<feature type="transmembrane region" description="Helical" evidence="6">
    <location>
        <begin position="180"/>
        <end position="197"/>
    </location>
</feature>
<feature type="transmembrane region" description="Helical" evidence="6">
    <location>
        <begin position="352"/>
        <end position="376"/>
    </location>
</feature>
<keyword evidence="2" id="KW-1003">Cell membrane</keyword>
<organism evidence="8 9">
    <name type="scientific">Acinetobacter ursingii</name>
    <dbReference type="NCBI Taxonomy" id="108980"/>
    <lineage>
        <taxon>Bacteria</taxon>
        <taxon>Pseudomonadati</taxon>
        <taxon>Pseudomonadota</taxon>
        <taxon>Gammaproteobacteria</taxon>
        <taxon>Moraxellales</taxon>
        <taxon>Moraxellaceae</taxon>
        <taxon>Acinetobacter</taxon>
    </lineage>
</organism>
<feature type="transmembrane region" description="Helical" evidence="6">
    <location>
        <begin position="228"/>
        <end position="249"/>
    </location>
</feature>
<feature type="transmembrane region" description="Helical" evidence="6">
    <location>
        <begin position="21"/>
        <end position="46"/>
    </location>
</feature>
<feature type="transmembrane region" description="Helical" evidence="6">
    <location>
        <begin position="292"/>
        <end position="310"/>
    </location>
</feature>
<comment type="subcellular location">
    <subcellularLocation>
        <location evidence="1">Cell membrane</location>
        <topology evidence="1">Multi-pass membrane protein</topology>
    </subcellularLocation>
</comment>
<feature type="transmembrane region" description="Helical" evidence="6">
    <location>
        <begin position="146"/>
        <end position="168"/>
    </location>
</feature>
<evidence type="ECO:0000259" key="7">
    <source>
        <dbReference type="PROSITE" id="PS50850"/>
    </source>
</evidence>
<evidence type="ECO:0000256" key="2">
    <source>
        <dbReference type="ARBA" id="ARBA00022475"/>
    </source>
</evidence>
<evidence type="ECO:0000256" key="6">
    <source>
        <dbReference type="SAM" id="Phobius"/>
    </source>
</evidence>
<keyword evidence="5 6" id="KW-0472">Membrane</keyword>
<dbReference type="AlphaFoldDB" id="A0AA46NLL0"/>
<feature type="transmembrane region" description="Helical" evidence="6">
    <location>
        <begin position="382"/>
        <end position="401"/>
    </location>
</feature>
<accession>A0AA46NLL0</accession>
<keyword evidence="4 6" id="KW-1133">Transmembrane helix</keyword>
<gene>
    <name evidence="8" type="ORF">LSO58_09385</name>
</gene>
<dbReference type="InterPro" id="IPR050189">
    <property type="entry name" value="MFS_Efflux_Transporters"/>
</dbReference>
<feature type="transmembrane region" description="Helical" evidence="6">
    <location>
        <begin position="88"/>
        <end position="111"/>
    </location>
</feature>
<dbReference type="GO" id="GO:0005886">
    <property type="term" value="C:plasma membrane"/>
    <property type="evidence" value="ECO:0007669"/>
    <property type="project" value="UniProtKB-SubCell"/>
</dbReference>
<evidence type="ECO:0000256" key="5">
    <source>
        <dbReference type="ARBA" id="ARBA00023136"/>
    </source>
</evidence>
<dbReference type="Pfam" id="PF07690">
    <property type="entry name" value="MFS_1"/>
    <property type="match status" value="1"/>
</dbReference>
<feature type="domain" description="Major facilitator superfamily (MFS) profile" evidence="7">
    <location>
        <begin position="22"/>
        <end position="417"/>
    </location>
</feature>
<evidence type="ECO:0000256" key="4">
    <source>
        <dbReference type="ARBA" id="ARBA00022989"/>
    </source>
</evidence>
<dbReference type="InterPro" id="IPR020846">
    <property type="entry name" value="MFS_dom"/>
</dbReference>
<dbReference type="GO" id="GO:0022857">
    <property type="term" value="F:transmembrane transporter activity"/>
    <property type="evidence" value="ECO:0007669"/>
    <property type="project" value="InterPro"/>
</dbReference>
<dbReference type="InterPro" id="IPR036259">
    <property type="entry name" value="MFS_trans_sf"/>
</dbReference>
<feature type="transmembrane region" description="Helical" evidence="6">
    <location>
        <begin position="117"/>
        <end position="134"/>
    </location>
</feature>
<dbReference type="InterPro" id="IPR011701">
    <property type="entry name" value="MFS"/>
</dbReference>
<dbReference type="EMBL" id="CP089044">
    <property type="protein sequence ID" value="UYF74095.1"/>
    <property type="molecule type" value="Genomic_DNA"/>
</dbReference>
<dbReference type="PANTHER" id="PTHR43124:SF3">
    <property type="entry name" value="CHLORAMPHENICOL EFFLUX PUMP RV0191"/>
    <property type="match status" value="1"/>
</dbReference>
<evidence type="ECO:0000313" key="9">
    <source>
        <dbReference type="Proteomes" id="UP001164081"/>
    </source>
</evidence>
<evidence type="ECO:0000256" key="1">
    <source>
        <dbReference type="ARBA" id="ARBA00004651"/>
    </source>
</evidence>
<dbReference type="Proteomes" id="UP001164081">
    <property type="component" value="Chromosome"/>
</dbReference>
<feature type="transmembrane region" description="Helical" evidence="6">
    <location>
        <begin position="261"/>
        <end position="280"/>
    </location>
</feature>
<dbReference type="SUPFAM" id="SSF103473">
    <property type="entry name" value="MFS general substrate transporter"/>
    <property type="match status" value="1"/>
</dbReference>
<feature type="transmembrane region" description="Helical" evidence="6">
    <location>
        <begin position="316"/>
        <end position="340"/>
    </location>
</feature>